<dbReference type="GeneID" id="41701764"/>
<dbReference type="KEGG" id="vg:41701764"/>
<feature type="region of interest" description="Disordered" evidence="1">
    <location>
        <begin position="294"/>
        <end position="313"/>
    </location>
</feature>
<feature type="region of interest" description="Disordered" evidence="1">
    <location>
        <begin position="378"/>
        <end position="416"/>
    </location>
</feature>
<evidence type="ECO:0000313" key="3">
    <source>
        <dbReference type="Proteomes" id="UP000290737"/>
    </source>
</evidence>
<protein>
    <submittedName>
        <fullName evidence="2">Putative gp23-like protein</fullName>
    </submittedName>
</protein>
<evidence type="ECO:0000313" key="2">
    <source>
        <dbReference type="EMBL" id="AUQ43959.1"/>
    </source>
</evidence>
<feature type="region of interest" description="Disordered" evidence="1">
    <location>
        <begin position="436"/>
        <end position="462"/>
    </location>
</feature>
<dbReference type="EMBL" id="KY608910">
    <property type="protein sequence ID" value="AUQ43959.1"/>
    <property type="molecule type" value="Genomic_DNA"/>
</dbReference>
<dbReference type="Proteomes" id="UP000290737">
    <property type="component" value="Genome"/>
</dbReference>
<feature type="compositionally biased region" description="Low complexity" evidence="1">
    <location>
        <begin position="298"/>
        <end position="313"/>
    </location>
</feature>
<feature type="region of interest" description="Disordered" evidence="1">
    <location>
        <begin position="337"/>
        <end position="359"/>
    </location>
</feature>
<feature type="compositionally biased region" description="Low complexity" evidence="1">
    <location>
        <begin position="397"/>
        <end position="416"/>
    </location>
</feature>
<dbReference type="RefSeq" id="YP_009551744.1">
    <property type="nucleotide sequence ID" value="NC_040536.1"/>
</dbReference>
<sequence length="552" mass="62644">MSALLPIDAIEMNLCAEYGYSSRKFSKYPMVYQSDNYKSCLFLVYTQYEPINNRIKEYRNHFTLFRNNTSIVICRTETSLIHIDNDATINYDIIKMSINIKDRIRSNYKRKWDVSFDKIMYSNAYPNLVGYSLVCSGEWWFFDRGIILNGLTCYEENKPCQSILIYYELHIDSTIKFPSNDSIVAMQPSFSVKCVNVDSTKVKNLNTETNNVVQSQKSTDISQNQQNALKQQQQKKIYVSLLDQLCEIDENIPAKQQSSIPQPMNNSLNPILTKSPNDFIEQLPLNTDLLINDDDDNNNNVQSLSPPSSPIIIPLSSTTQQRTIALEQTIQPLTSTTTKSLLQNENSTKSPQSITQIESTQYQQIDEHQEPQRITISPQQSYQPPSSLLLLPPPPLTTTTTQTTTSSSSTSSTSTLPNILKDQTYIKSLSNHISPYNITTTSSPPPQQQPPPQSSLSSTTAAAEQVPTIATIPSAITRPLYMNGILNSPIRQNDTQMAPNVENTAIIPSLYWFDERINELSRGNIEYFLPREYNVCTLQNYTSRSRLMMTPF</sequence>
<dbReference type="OrthoDB" id="14845at10239"/>
<organism evidence="2">
    <name type="scientific">Esparto virus</name>
    <dbReference type="NCBI Taxonomy" id="2072209"/>
    <lineage>
        <taxon>Viruses</taxon>
        <taxon>Viruses incertae sedis</taxon>
        <taxon>Naldaviricetes</taxon>
        <taxon>Lefavirales</taxon>
        <taxon>Nudiviridae</taxon>
        <taxon>Alphanudivirus</taxon>
        <taxon>Alphanudivirus tertidromelanogasteris</taxon>
    </lineage>
</organism>
<feature type="compositionally biased region" description="Pro residues" evidence="1">
    <location>
        <begin position="443"/>
        <end position="453"/>
    </location>
</feature>
<accession>A0A2I7G2V7</accession>
<evidence type="ECO:0000256" key="1">
    <source>
        <dbReference type="SAM" id="MobiDB-lite"/>
    </source>
</evidence>
<keyword evidence="3" id="KW-1185">Reference proteome</keyword>
<proteinExistence type="predicted"/>
<reference evidence="2" key="1">
    <citation type="journal article" date="2021" name="Virus">
        <title>The discovery, distribution and diversity of DNA viruses associated with Drosophila melanogaster in Europe.</title>
        <authorList>
            <person name="Wallace M.A."/>
            <person name="Coffman K.A."/>
            <person name="Gilbert C."/>
            <person name="Ravindran S."/>
            <person name="Albery G.F."/>
            <person name="Abbott J."/>
            <person name="Argyridou E."/>
            <person name="Bellosta P."/>
            <person name="Betancourt A.J."/>
            <person name="Colinet H."/>
            <person name="Eric K."/>
            <person name="Glaser-Schmitt A."/>
            <person name="Grath S."/>
            <person name="Jelic M."/>
            <person name="Kankare M."/>
            <person name="Kozeretska I."/>
            <person name="Loeschcke V."/>
            <person name="Montchamp-Moreau C."/>
            <person name="Ometto L."/>
            <person name="Onder B.S."/>
            <person name="Orengo D.J."/>
            <person name="Parsch J."/>
            <person name="Pascual M."/>
            <person name="Patenkovic A."/>
            <person name="Puerma E."/>
            <person name="Ritchie M.G."/>
            <person name="Rota-Stabelli O."/>
            <person name="Schou M.F."/>
            <person name="Serga S.V."/>
            <person name="Stamenkovic-Radak M."/>
            <person name="Tanaskovic M."/>
            <person name="Veselinovic M.S."/>
            <person name="Vieira J."/>
            <person name="Vieira C.P."/>
            <person name="Kapun M."/>
            <person name="Flatt T."/>
            <person name="Gonzalez J."/>
            <person name="Staubach F."/>
            <person name="Obbard D.J."/>
        </authorList>
    </citation>
    <scope>NUCLEOTIDE SEQUENCE</scope>
    <source>
        <strain evidence="2">SRR3939042_Esparto_2012</strain>
    </source>
</reference>
<name>A0A2I7G2V7_9VIRU</name>
<feature type="compositionally biased region" description="Low complexity" evidence="1">
    <location>
        <begin position="378"/>
        <end position="390"/>
    </location>
</feature>